<keyword evidence="4" id="KW-1185">Reference proteome</keyword>
<comment type="caution">
    <text evidence="3">The sequence shown here is derived from an EMBL/GenBank/DDBJ whole genome shotgun (WGS) entry which is preliminary data.</text>
</comment>
<organism evidence="3 4">
    <name type="scientific">Loigolactobacillus binensis</name>
    <dbReference type="NCBI Taxonomy" id="2559922"/>
    <lineage>
        <taxon>Bacteria</taxon>
        <taxon>Bacillati</taxon>
        <taxon>Bacillota</taxon>
        <taxon>Bacilli</taxon>
        <taxon>Lactobacillales</taxon>
        <taxon>Lactobacillaceae</taxon>
        <taxon>Loigolactobacillus</taxon>
    </lineage>
</organism>
<evidence type="ECO:0000259" key="2">
    <source>
        <dbReference type="Pfam" id="PF10400"/>
    </source>
</evidence>
<dbReference type="InterPro" id="IPR005149">
    <property type="entry name" value="Tscrpt_reg_PadR_N"/>
</dbReference>
<dbReference type="Gene3D" id="6.10.140.190">
    <property type="match status" value="1"/>
</dbReference>
<reference evidence="4" key="1">
    <citation type="journal article" date="2019" name="Int. J. Syst. Evol. Microbiol.">
        <title>The Global Catalogue of Microorganisms (GCM) 10K type strain sequencing project: providing services to taxonomists for standard genome sequencing and annotation.</title>
        <authorList>
            <consortium name="The Broad Institute Genomics Platform"/>
            <consortium name="The Broad Institute Genome Sequencing Center for Infectious Disease"/>
            <person name="Wu L."/>
            <person name="Ma J."/>
        </authorList>
    </citation>
    <scope>NUCLEOTIDE SEQUENCE [LARGE SCALE GENOMIC DNA]</scope>
    <source>
        <strain evidence="4">CCM 8925</strain>
    </source>
</reference>
<feature type="domain" description="Transcription regulator PadR N-terminal" evidence="1">
    <location>
        <begin position="11"/>
        <end position="84"/>
    </location>
</feature>
<name>A0ABW3ECI6_9LACO</name>
<dbReference type="Pfam" id="PF03551">
    <property type="entry name" value="PadR"/>
    <property type="match status" value="1"/>
</dbReference>
<dbReference type="RefSeq" id="WP_137636570.1">
    <property type="nucleotide sequence ID" value="NZ_BJDN01000001.1"/>
</dbReference>
<dbReference type="Pfam" id="PF10400">
    <property type="entry name" value="Vir_act_alpha_C"/>
    <property type="match status" value="1"/>
</dbReference>
<evidence type="ECO:0000313" key="4">
    <source>
        <dbReference type="Proteomes" id="UP001597104"/>
    </source>
</evidence>
<dbReference type="Gene3D" id="1.10.10.10">
    <property type="entry name" value="Winged helix-like DNA-binding domain superfamily/Winged helix DNA-binding domain"/>
    <property type="match status" value="1"/>
</dbReference>
<dbReference type="InterPro" id="IPR036388">
    <property type="entry name" value="WH-like_DNA-bd_sf"/>
</dbReference>
<dbReference type="EMBL" id="JBHTIO010000044">
    <property type="protein sequence ID" value="MFD0897963.1"/>
    <property type="molecule type" value="Genomic_DNA"/>
</dbReference>
<evidence type="ECO:0000259" key="1">
    <source>
        <dbReference type="Pfam" id="PF03551"/>
    </source>
</evidence>
<dbReference type="PANTHER" id="PTHR43252">
    <property type="entry name" value="TRANSCRIPTIONAL REGULATOR YQJI"/>
    <property type="match status" value="1"/>
</dbReference>
<dbReference type="PANTHER" id="PTHR43252:SF6">
    <property type="entry name" value="NEGATIVE TRANSCRIPTION REGULATOR PADR"/>
    <property type="match status" value="1"/>
</dbReference>
<dbReference type="InterPro" id="IPR036390">
    <property type="entry name" value="WH_DNA-bd_sf"/>
</dbReference>
<evidence type="ECO:0000313" key="3">
    <source>
        <dbReference type="EMBL" id="MFD0897963.1"/>
    </source>
</evidence>
<feature type="domain" description="Transcription regulator PadR C-terminal" evidence="2">
    <location>
        <begin position="98"/>
        <end position="177"/>
    </location>
</feature>
<dbReference type="SUPFAM" id="SSF46785">
    <property type="entry name" value="Winged helix' DNA-binding domain"/>
    <property type="match status" value="1"/>
</dbReference>
<proteinExistence type="predicted"/>
<accession>A0ABW3ECI6</accession>
<gene>
    <name evidence="3" type="ORF">ACFQZ7_09540</name>
</gene>
<sequence>MAQKNKLKYIILGLLGEHDLTGYDIAKAFTADIGEFWNANHSQIYPLLKRLETAGLITHQLQLSGEKLEKKVYSLTAAGQAQLSDWLHEPTTELTASKDEFVLKLYFVQNADDPMLQPMLTEQLRLHQAKLAHLQKQMTRKFSAVASKTDNYGHFLILQHAIEREQGYSDWLAQTLAQKTLRAAAARNHL</sequence>
<protein>
    <submittedName>
        <fullName evidence="3">PadR family transcriptional regulator</fullName>
    </submittedName>
</protein>
<dbReference type="Proteomes" id="UP001597104">
    <property type="component" value="Unassembled WGS sequence"/>
</dbReference>
<dbReference type="InterPro" id="IPR018309">
    <property type="entry name" value="Tscrpt_reg_PadR_C"/>
</dbReference>